<evidence type="ECO:0000259" key="1">
    <source>
        <dbReference type="Pfam" id="PF01592"/>
    </source>
</evidence>
<dbReference type="CDD" id="cd06664">
    <property type="entry name" value="IscU_like"/>
    <property type="match status" value="1"/>
</dbReference>
<dbReference type="GO" id="GO:0005506">
    <property type="term" value="F:iron ion binding"/>
    <property type="evidence" value="ECO:0007669"/>
    <property type="project" value="InterPro"/>
</dbReference>
<dbReference type="Proteomes" id="UP000184191">
    <property type="component" value="Unassembled WGS sequence"/>
</dbReference>
<sequence length="160" mass="16770">MGSEPKGKAMSGETDLIKLYSARILALAADIPHHGRLGAPDASVKRRAPLCGSTVTVDITCENGRISDYAAEVKACALGQAAASVVGEHIIGCNLAQVTAARDALKEMLKHDGPTPPPPFDGLEVLRPARDYKNRHASILLTLEAAVEAMEQAKAQSSCA</sequence>
<proteinExistence type="predicted"/>
<gene>
    <name evidence="2" type="ORF">SAMN05444414_101175</name>
</gene>
<dbReference type="EMBL" id="FRBN01000001">
    <property type="protein sequence ID" value="SHK77987.1"/>
    <property type="molecule type" value="Genomic_DNA"/>
</dbReference>
<dbReference type="Gene3D" id="3.90.1010.10">
    <property type="match status" value="1"/>
</dbReference>
<dbReference type="SUPFAM" id="SSF82649">
    <property type="entry name" value="SufE/NifU"/>
    <property type="match status" value="1"/>
</dbReference>
<protein>
    <submittedName>
        <fullName evidence="2">NifU homolog involved in Fe-S cluster formation</fullName>
    </submittedName>
</protein>
<evidence type="ECO:0000313" key="3">
    <source>
        <dbReference type="Proteomes" id="UP000184191"/>
    </source>
</evidence>
<organism evidence="2 3">
    <name type="scientific">Roseovarius marisflavi</name>
    <dbReference type="NCBI Taxonomy" id="1054996"/>
    <lineage>
        <taxon>Bacteria</taxon>
        <taxon>Pseudomonadati</taxon>
        <taxon>Pseudomonadota</taxon>
        <taxon>Alphaproteobacteria</taxon>
        <taxon>Rhodobacterales</taxon>
        <taxon>Roseobacteraceae</taxon>
        <taxon>Roseovarius</taxon>
    </lineage>
</organism>
<dbReference type="InterPro" id="IPR002871">
    <property type="entry name" value="NIF_FeS_clus_asmbl_NifU_N"/>
</dbReference>
<evidence type="ECO:0000313" key="2">
    <source>
        <dbReference type="EMBL" id="SHK77987.1"/>
    </source>
</evidence>
<dbReference type="AlphaFoldDB" id="A0A1M6V900"/>
<name>A0A1M6V900_9RHOB</name>
<feature type="domain" description="NIF system FeS cluster assembly NifU N-terminal" evidence="1">
    <location>
        <begin position="20"/>
        <end position="109"/>
    </location>
</feature>
<keyword evidence="3" id="KW-1185">Reference proteome</keyword>
<dbReference type="STRING" id="1054996.SAMN05444414_101175"/>
<dbReference type="Pfam" id="PF01592">
    <property type="entry name" value="NifU_N"/>
    <property type="match status" value="1"/>
</dbReference>
<dbReference type="GO" id="GO:0051536">
    <property type="term" value="F:iron-sulfur cluster binding"/>
    <property type="evidence" value="ECO:0007669"/>
    <property type="project" value="InterPro"/>
</dbReference>
<accession>A0A1M6V900</accession>
<reference evidence="3" key="1">
    <citation type="submission" date="2016-11" db="EMBL/GenBank/DDBJ databases">
        <authorList>
            <person name="Varghese N."/>
            <person name="Submissions S."/>
        </authorList>
    </citation>
    <scope>NUCLEOTIDE SEQUENCE [LARGE SCALE GENOMIC DNA]</scope>
    <source>
        <strain evidence="3">DSM 29327</strain>
    </source>
</reference>
<dbReference type="GO" id="GO:0016226">
    <property type="term" value="P:iron-sulfur cluster assembly"/>
    <property type="evidence" value="ECO:0007669"/>
    <property type="project" value="InterPro"/>
</dbReference>